<dbReference type="Pfam" id="PF13715">
    <property type="entry name" value="CarbopepD_reg_2"/>
    <property type="match status" value="1"/>
</dbReference>
<evidence type="ECO:0000256" key="7">
    <source>
        <dbReference type="PROSITE-ProRule" id="PRU01360"/>
    </source>
</evidence>
<dbReference type="Pfam" id="PF07715">
    <property type="entry name" value="Plug"/>
    <property type="match status" value="1"/>
</dbReference>
<keyword evidence="3 7" id="KW-1134">Transmembrane beta strand</keyword>
<keyword evidence="6 7" id="KW-0998">Cell outer membrane</keyword>
<sequence>MNGKKLLMAFVLFLFTATAMHSHAQTAEITVKGKITGKDGLPLPGVSIVVKGKSKAAALSDADGTFSLKTKEASGVLVFSTVGYSIKELAFNGAAANLSVQLEESVSVLNDVVLTGYIKQKKSDITGAISSVRNKDFKDQPVVNIAQSIQGKVAGILVTTPSGTPGAGLLVSVRGSSNPLYVVDGVPMISESNSSLATSYNTDGEVVGQGQNISSIADINPDDIESLEVLKDASSASIYGARAANGVVLITTKRGKSGKTDFSFNSYTGVQNVARVIPFLSSADFVALTEDARAQDYTLYQQDPSLFGDDFDSRILTNPLPSSWNTGVNTNWLNEIFHTAPISNIQLSARGGNDKTRFFIAGNYFDQQGTVIENSYKRGSFRINLDNKVSERVSIGASASFTYSRNHRSFNDNAYTGIVTNAIGASPLEPVYNEDGSFSDYTEYQASWLSDNPVKSAKKITAYTSSYRFIGTVFADVDVVNNLKFRSSFSTDYSNINDDQFFDPSTTDGVAVGGKAIKGLFRNTTWINENTLTYQNTFKEKNSLTVLGGFSVQSSKINASSIRGQGFPAGSGLQNISSASSITAASDINTGWGLVSFLARANYSYDSKYLLSASARYDGSSRFNPSGRWGVFPAVSAGWVLTREAFLDHSKWLTNLKIRASYGLTGDQEIGNFQYLSYWSPGRYDGYAGLRPRNLGNNDLTWQRNKMFNIGADFEIAKGKFSGSVEYFKGNRTKLLANAVLPATSGFSSLTINSGNVENSGVEFSLNAYVIKKKDFNWNASFNISFIKNRIKSLYSDNELINAYTDLFPTHILKVGEAVGSFWGIQYDGVDPQTGDPIYNDLNKDGVIDDADSRVLGKATPDFFGGLTNDFRYKNWDMSIATQFSVGSKVYNLIRATYQTLGWSDQGWDENGDLYQVYANNAAIVNNRWKNPGDKTDIPRASLIFQNYLQNSSQFIEDASFFRIRTVNLGYNIRPKSRKVFSSLRVYAQVQNLFVLTNYYGFDPEVSSNGGDAEQTAGVDYAAYPQARTITFGVNLNF</sequence>
<comment type="subcellular location">
    <subcellularLocation>
        <location evidence="1 7">Cell outer membrane</location>
        <topology evidence="1 7">Multi-pass membrane protein</topology>
    </subcellularLocation>
</comment>
<dbReference type="PROSITE" id="PS52016">
    <property type="entry name" value="TONB_DEPENDENT_REC_3"/>
    <property type="match status" value="1"/>
</dbReference>
<dbReference type="Gene3D" id="2.170.130.10">
    <property type="entry name" value="TonB-dependent receptor, plug domain"/>
    <property type="match status" value="1"/>
</dbReference>
<reference evidence="10" key="1">
    <citation type="submission" date="2019-10" db="EMBL/GenBank/DDBJ databases">
        <title>Draft genome sequence of Panacibacter sp. KCS-6.</title>
        <authorList>
            <person name="Yim K.J."/>
        </authorList>
    </citation>
    <scope>NUCLEOTIDE SEQUENCE</scope>
    <source>
        <strain evidence="10">KCS-6</strain>
    </source>
</reference>
<dbReference type="Gene3D" id="2.40.170.20">
    <property type="entry name" value="TonB-dependent receptor, beta-barrel domain"/>
    <property type="match status" value="1"/>
</dbReference>
<evidence type="ECO:0000256" key="8">
    <source>
        <dbReference type="SAM" id="SignalP"/>
    </source>
</evidence>
<dbReference type="AlphaFoldDB" id="A0A8J8FM05"/>
<keyword evidence="8" id="KW-0732">Signal</keyword>
<dbReference type="InterPro" id="IPR037066">
    <property type="entry name" value="Plug_dom_sf"/>
</dbReference>
<organism evidence="10 11">
    <name type="scientific">Limnovirga soli</name>
    <dbReference type="NCBI Taxonomy" id="2656915"/>
    <lineage>
        <taxon>Bacteria</taxon>
        <taxon>Pseudomonadati</taxon>
        <taxon>Bacteroidota</taxon>
        <taxon>Chitinophagia</taxon>
        <taxon>Chitinophagales</taxon>
        <taxon>Chitinophagaceae</taxon>
        <taxon>Limnovirga</taxon>
    </lineage>
</organism>
<evidence type="ECO:0000259" key="9">
    <source>
        <dbReference type="Pfam" id="PF07715"/>
    </source>
</evidence>
<evidence type="ECO:0000313" key="11">
    <source>
        <dbReference type="Proteomes" id="UP000598971"/>
    </source>
</evidence>
<dbReference type="NCBIfam" id="TIGR04056">
    <property type="entry name" value="OMP_RagA_SusC"/>
    <property type="match status" value="1"/>
</dbReference>
<evidence type="ECO:0000256" key="2">
    <source>
        <dbReference type="ARBA" id="ARBA00022448"/>
    </source>
</evidence>
<feature type="signal peptide" evidence="8">
    <location>
        <begin position="1"/>
        <end position="24"/>
    </location>
</feature>
<evidence type="ECO:0000256" key="1">
    <source>
        <dbReference type="ARBA" id="ARBA00004571"/>
    </source>
</evidence>
<evidence type="ECO:0000313" key="10">
    <source>
        <dbReference type="EMBL" id="NNV57324.1"/>
    </source>
</evidence>
<dbReference type="InterPro" id="IPR023997">
    <property type="entry name" value="TonB-dep_OMP_SusC/RagA_CS"/>
</dbReference>
<name>A0A8J8FM05_9BACT</name>
<comment type="similarity">
    <text evidence="7">Belongs to the TonB-dependent receptor family.</text>
</comment>
<protein>
    <submittedName>
        <fullName evidence="10">SusC/RagA family TonB-linked outer membrane protein</fullName>
    </submittedName>
</protein>
<evidence type="ECO:0000256" key="6">
    <source>
        <dbReference type="ARBA" id="ARBA00023237"/>
    </source>
</evidence>
<feature type="chain" id="PRO_5035183777" evidence="8">
    <location>
        <begin position="25"/>
        <end position="1038"/>
    </location>
</feature>
<dbReference type="InterPro" id="IPR039426">
    <property type="entry name" value="TonB-dep_rcpt-like"/>
</dbReference>
<dbReference type="InterPro" id="IPR023996">
    <property type="entry name" value="TonB-dep_OMP_SusC/RagA"/>
</dbReference>
<proteinExistence type="inferred from homology"/>
<dbReference type="InterPro" id="IPR008969">
    <property type="entry name" value="CarboxyPept-like_regulatory"/>
</dbReference>
<dbReference type="RefSeq" id="WP_171609271.1">
    <property type="nucleotide sequence ID" value="NZ_WHPF01000014.1"/>
</dbReference>
<dbReference type="SUPFAM" id="SSF49464">
    <property type="entry name" value="Carboxypeptidase regulatory domain-like"/>
    <property type="match status" value="1"/>
</dbReference>
<dbReference type="GO" id="GO:0009279">
    <property type="term" value="C:cell outer membrane"/>
    <property type="evidence" value="ECO:0007669"/>
    <property type="project" value="UniProtKB-SubCell"/>
</dbReference>
<keyword evidence="11" id="KW-1185">Reference proteome</keyword>
<dbReference type="InterPro" id="IPR012910">
    <property type="entry name" value="Plug_dom"/>
</dbReference>
<keyword evidence="4 7" id="KW-0812">Transmembrane</keyword>
<dbReference type="NCBIfam" id="TIGR04057">
    <property type="entry name" value="SusC_RagA_signa"/>
    <property type="match status" value="1"/>
</dbReference>
<dbReference type="Proteomes" id="UP000598971">
    <property type="component" value="Unassembled WGS sequence"/>
</dbReference>
<comment type="caution">
    <text evidence="10">The sequence shown here is derived from an EMBL/GenBank/DDBJ whole genome shotgun (WGS) entry which is preliminary data.</text>
</comment>
<dbReference type="EMBL" id="WHPF01000014">
    <property type="protein sequence ID" value="NNV57324.1"/>
    <property type="molecule type" value="Genomic_DNA"/>
</dbReference>
<gene>
    <name evidence="10" type="ORF">GD597_17765</name>
</gene>
<evidence type="ECO:0000256" key="5">
    <source>
        <dbReference type="ARBA" id="ARBA00023136"/>
    </source>
</evidence>
<dbReference type="InterPro" id="IPR036942">
    <property type="entry name" value="Beta-barrel_TonB_sf"/>
</dbReference>
<keyword evidence="5 7" id="KW-0472">Membrane</keyword>
<feature type="domain" description="TonB-dependent receptor plug" evidence="9">
    <location>
        <begin position="122"/>
        <end position="247"/>
    </location>
</feature>
<accession>A0A8J8FM05</accession>
<dbReference type="SUPFAM" id="SSF56935">
    <property type="entry name" value="Porins"/>
    <property type="match status" value="1"/>
</dbReference>
<keyword evidence="2 7" id="KW-0813">Transport</keyword>
<evidence type="ECO:0000256" key="4">
    <source>
        <dbReference type="ARBA" id="ARBA00022692"/>
    </source>
</evidence>
<evidence type="ECO:0000256" key="3">
    <source>
        <dbReference type="ARBA" id="ARBA00022452"/>
    </source>
</evidence>